<feature type="transmembrane region" description="Helical" evidence="2">
    <location>
        <begin position="94"/>
        <end position="112"/>
    </location>
</feature>
<dbReference type="InterPro" id="IPR000620">
    <property type="entry name" value="EamA_dom"/>
</dbReference>
<name>D9SQ65_CLOC7</name>
<keyword evidence="2" id="KW-1133">Transmembrane helix</keyword>
<evidence type="ECO:0000256" key="1">
    <source>
        <dbReference type="ARBA" id="ARBA00007362"/>
    </source>
</evidence>
<comment type="similarity">
    <text evidence="1">Belongs to the EamA transporter family.</text>
</comment>
<dbReference type="Proteomes" id="UP000002730">
    <property type="component" value="Chromosome"/>
</dbReference>
<feature type="transmembrane region" description="Helical" evidence="2">
    <location>
        <begin position="38"/>
        <end position="61"/>
    </location>
</feature>
<dbReference type="Gene3D" id="1.10.3730.20">
    <property type="match status" value="1"/>
</dbReference>
<keyword evidence="5" id="KW-1185">Reference proteome</keyword>
<feature type="transmembrane region" description="Helical" evidence="2">
    <location>
        <begin position="12"/>
        <end position="32"/>
    </location>
</feature>
<organism evidence="4 5">
    <name type="scientific">Clostridium cellulovorans (strain ATCC 35296 / DSM 3052 / OCM 3 / 743B)</name>
    <dbReference type="NCBI Taxonomy" id="573061"/>
    <lineage>
        <taxon>Bacteria</taxon>
        <taxon>Bacillati</taxon>
        <taxon>Bacillota</taxon>
        <taxon>Clostridia</taxon>
        <taxon>Eubacteriales</taxon>
        <taxon>Clostridiaceae</taxon>
        <taxon>Clostridium</taxon>
    </lineage>
</organism>
<sequence>MEKMYKSFNQNKIGILIITISAIFTAFGQYFWKISDGKSLLFLFIGFTLYGLGAVTMILAFKHGSFSVIHPMMSLGYVFALLIGYRLLSEHISLGKILGTIFIFIGVVFIGVGDE</sequence>
<dbReference type="HOGENOM" id="CLU_131462_6_0_9"/>
<gene>
    <name evidence="4" type="ordered locus">Clocel_0352</name>
</gene>
<keyword evidence="2" id="KW-0472">Membrane</keyword>
<evidence type="ECO:0000313" key="4">
    <source>
        <dbReference type="EMBL" id="ADL50132.1"/>
    </source>
</evidence>
<dbReference type="STRING" id="573061.Clocel_0352"/>
<feature type="domain" description="EamA" evidence="3">
    <location>
        <begin position="13"/>
        <end position="110"/>
    </location>
</feature>
<dbReference type="SUPFAM" id="SSF103481">
    <property type="entry name" value="Multidrug resistance efflux transporter EmrE"/>
    <property type="match status" value="1"/>
</dbReference>
<dbReference type="AlphaFoldDB" id="D9SQ65"/>
<feature type="transmembrane region" description="Helical" evidence="2">
    <location>
        <begin position="68"/>
        <end position="88"/>
    </location>
</feature>
<proteinExistence type="inferred from homology"/>
<dbReference type="GO" id="GO:0016020">
    <property type="term" value="C:membrane"/>
    <property type="evidence" value="ECO:0007669"/>
    <property type="project" value="InterPro"/>
</dbReference>
<keyword evidence="2" id="KW-0812">Transmembrane</keyword>
<evidence type="ECO:0000256" key="2">
    <source>
        <dbReference type="SAM" id="Phobius"/>
    </source>
</evidence>
<dbReference type="Pfam" id="PF00892">
    <property type="entry name" value="EamA"/>
    <property type="match status" value="1"/>
</dbReference>
<accession>D9SQ65</accession>
<dbReference type="RefSeq" id="WP_010075101.1">
    <property type="nucleotide sequence ID" value="NC_014393.1"/>
</dbReference>
<evidence type="ECO:0000259" key="3">
    <source>
        <dbReference type="Pfam" id="PF00892"/>
    </source>
</evidence>
<protein>
    <recommendedName>
        <fullName evidence="3">EamA domain-containing protein</fullName>
    </recommendedName>
</protein>
<dbReference type="OrthoDB" id="3732386at2"/>
<dbReference type="EMBL" id="CP002160">
    <property type="protein sequence ID" value="ADL50132.1"/>
    <property type="molecule type" value="Genomic_DNA"/>
</dbReference>
<dbReference type="InterPro" id="IPR037185">
    <property type="entry name" value="EmrE-like"/>
</dbReference>
<evidence type="ECO:0000313" key="5">
    <source>
        <dbReference type="Proteomes" id="UP000002730"/>
    </source>
</evidence>
<dbReference type="KEGG" id="ccb:Clocel_0352"/>
<dbReference type="eggNOG" id="COG2076">
    <property type="taxonomic scope" value="Bacteria"/>
</dbReference>
<reference evidence="4 5" key="1">
    <citation type="submission" date="2010-08" db="EMBL/GenBank/DDBJ databases">
        <title>Complete sequence of Clostridium cellulovorans 743B.</title>
        <authorList>
            <consortium name="US DOE Joint Genome Institute"/>
            <person name="Lucas S."/>
            <person name="Copeland A."/>
            <person name="Lapidus A."/>
            <person name="Cheng J.-F."/>
            <person name="Bruce D."/>
            <person name="Goodwin L."/>
            <person name="Pitluck S."/>
            <person name="Chertkov O."/>
            <person name="Detter J.C."/>
            <person name="Han C."/>
            <person name="Tapia R."/>
            <person name="Land M."/>
            <person name="Hauser L."/>
            <person name="Chang Y.-J."/>
            <person name="Jeffries C."/>
            <person name="Kyrpides N."/>
            <person name="Ivanova N."/>
            <person name="Mikhailova N."/>
            <person name="Hemme C.L."/>
            <person name="Woyke T."/>
        </authorList>
    </citation>
    <scope>NUCLEOTIDE SEQUENCE [LARGE SCALE GENOMIC DNA]</scope>
    <source>
        <strain evidence="5">ATCC 35296 / DSM 3052 / OCM 3 / 743B</strain>
    </source>
</reference>